<accession>A0A8X6HM55</accession>
<keyword evidence="9" id="KW-0638">Presynaptic neurotoxin</keyword>
<dbReference type="InterPro" id="IPR036770">
    <property type="entry name" value="Ankyrin_rpt-contain_sf"/>
</dbReference>
<dbReference type="Gene3D" id="1.25.40.20">
    <property type="entry name" value="Ankyrin repeat-containing domain"/>
    <property type="match status" value="2"/>
</dbReference>
<evidence type="ECO:0000256" key="3">
    <source>
        <dbReference type="ARBA" id="ARBA00022483"/>
    </source>
</evidence>
<keyword evidence="6" id="KW-0800">Toxin</keyword>
<dbReference type="InterPro" id="IPR051165">
    <property type="entry name" value="Multifunctional_ANK_Repeat"/>
</dbReference>
<dbReference type="InterPro" id="IPR002110">
    <property type="entry name" value="Ankyrin_rpt"/>
</dbReference>
<evidence type="ECO:0000256" key="9">
    <source>
        <dbReference type="ARBA" id="ARBA00023028"/>
    </source>
</evidence>
<evidence type="ECO:0000256" key="12">
    <source>
        <dbReference type="PROSITE-ProRule" id="PRU00023"/>
    </source>
</evidence>
<dbReference type="GO" id="GO:0044218">
    <property type="term" value="C:other organism cell membrane"/>
    <property type="evidence" value="ECO:0007669"/>
    <property type="project" value="UniProtKB-KW"/>
</dbReference>
<dbReference type="SUPFAM" id="SSF48403">
    <property type="entry name" value="Ankyrin repeat"/>
    <property type="match status" value="1"/>
</dbReference>
<protein>
    <submittedName>
        <fullName evidence="13">Ankyrin repeat domain protein</fullName>
    </submittedName>
</protein>
<evidence type="ECO:0000256" key="8">
    <source>
        <dbReference type="ARBA" id="ARBA00022737"/>
    </source>
</evidence>
<dbReference type="PANTHER" id="PTHR24123:SF33">
    <property type="entry name" value="PROTEIN HOS4"/>
    <property type="match status" value="1"/>
</dbReference>
<keyword evidence="14" id="KW-1185">Reference proteome</keyword>
<dbReference type="GO" id="GO:0005576">
    <property type="term" value="C:extracellular region"/>
    <property type="evidence" value="ECO:0007669"/>
    <property type="project" value="UniProtKB-SubCell"/>
</dbReference>
<keyword evidence="3" id="KW-0268">Exocytosis</keyword>
<sequence>MFNLQHEAAFYGHVGVAELLIEHGATVDAKDRHNFTPLMYASAQGNSVMVELLLQKKADLYLQNNNGETALHSAADHGCFDTAFILISAAKDKEKYVNTQSRHVGTALHIIAYNREINEGHKKLTKLLLDNGTSPYLENDLIINAPQDTFWKGNSLEHVFKLKNELICEA</sequence>
<evidence type="ECO:0000256" key="6">
    <source>
        <dbReference type="ARBA" id="ARBA00022656"/>
    </source>
</evidence>
<evidence type="ECO:0000256" key="2">
    <source>
        <dbReference type="ARBA" id="ARBA00004613"/>
    </source>
</evidence>
<keyword evidence="11" id="KW-0472">Membrane</keyword>
<dbReference type="EMBL" id="BMAO01008784">
    <property type="protein sequence ID" value="GFR26249.1"/>
    <property type="molecule type" value="Genomic_DNA"/>
</dbReference>
<evidence type="ECO:0000313" key="13">
    <source>
        <dbReference type="EMBL" id="GFR26249.1"/>
    </source>
</evidence>
<evidence type="ECO:0000256" key="7">
    <source>
        <dbReference type="ARBA" id="ARBA00022699"/>
    </source>
</evidence>
<proteinExistence type="predicted"/>
<keyword evidence="5" id="KW-1052">Target cell membrane</keyword>
<dbReference type="SMART" id="SM00248">
    <property type="entry name" value="ANK"/>
    <property type="match status" value="4"/>
</dbReference>
<keyword evidence="4" id="KW-0964">Secreted</keyword>
<comment type="caution">
    <text evidence="13">The sequence shown here is derived from an EMBL/GenBank/DDBJ whole genome shotgun (WGS) entry which is preliminary data.</text>
</comment>
<evidence type="ECO:0000256" key="5">
    <source>
        <dbReference type="ARBA" id="ARBA00022537"/>
    </source>
</evidence>
<dbReference type="PROSITE" id="PS50088">
    <property type="entry name" value="ANK_REPEAT"/>
    <property type="match status" value="2"/>
</dbReference>
<gene>
    <name evidence="13" type="primary">WPM_00840</name>
    <name evidence="13" type="ORF">TNCT_701881</name>
</gene>
<dbReference type="GO" id="GO:0006887">
    <property type="term" value="P:exocytosis"/>
    <property type="evidence" value="ECO:0007669"/>
    <property type="project" value="UniProtKB-KW"/>
</dbReference>
<reference evidence="13" key="1">
    <citation type="submission" date="2020-07" db="EMBL/GenBank/DDBJ databases">
        <title>Multicomponent nature underlies the extraordinary mechanical properties of spider dragline silk.</title>
        <authorList>
            <person name="Kono N."/>
            <person name="Nakamura H."/>
            <person name="Mori M."/>
            <person name="Yoshida Y."/>
            <person name="Ohtoshi R."/>
            <person name="Malay A.D."/>
            <person name="Moran D.A.P."/>
            <person name="Tomita M."/>
            <person name="Numata K."/>
            <person name="Arakawa K."/>
        </authorList>
    </citation>
    <scope>NUCLEOTIDE SEQUENCE</scope>
</reference>
<dbReference type="Pfam" id="PF12796">
    <property type="entry name" value="Ank_2"/>
    <property type="match status" value="1"/>
</dbReference>
<keyword evidence="11" id="KW-1053">Target membrane</keyword>
<evidence type="ECO:0000256" key="10">
    <source>
        <dbReference type="ARBA" id="ARBA00023043"/>
    </source>
</evidence>
<evidence type="ECO:0000256" key="1">
    <source>
        <dbReference type="ARBA" id="ARBA00004175"/>
    </source>
</evidence>
<dbReference type="GO" id="GO:0044231">
    <property type="term" value="C:host cell presynaptic membrane"/>
    <property type="evidence" value="ECO:0007669"/>
    <property type="project" value="UniProtKB-KW"/>
</dbReference>
<comment type="subcellular location">
    <subcellularLocation>
        <location evidence="2">Secreted</location>
    </subcellularLocation>
    <subcellularLocation>
        <location evidence="1">Target cell membrane</location>
    </subcellularLocation>
</comment>
<dbReference type="Proteomes" id="UP000887116">
    <property type="component" value="Unassembled WGS sequence"/>
</dbReference>
<keyword evidence="10 12" id="KW-0040">ANK repeat</keyword>
<dbReference type="AlphaFoldDB" id="A0A8X6HM55"/>
<keyword evidence="7" id="KW-0528">Neurotoxin</keyword>
<dbReference type="OrthoDB" id="539213at2759"/>
<feature type="repeat" description="ANK" evidence="12">
    <location>
        <begin position="6"/>
        <end position="32"/>
    </location>
</feature>
<evidence type="ECO:0000256" key="11">
    <source>
        <dbReference type="ARBA" id="ARBA00023298"/>
    </source>
</evidence>
<evidence type="ECO:0000256" key="4">
    <source>
        <dbReference type="ARBA" id="ARBA00022525"/>
    </source>
</evidence>
<dbReference type="GO" id="GO:0090729">
    <property type="term" value="F:toxin activity"/>
    <property type="evidence" value="ECO:0007669"/>
    <property type="project" value="UniProtKB-KW"/>
</dbReference>
<dbReference type="PANTHER" id="PTHR24123">
    <property type="entry name" value="ANKYRIN REPEAT-CONTAINING"/>
    <property type="match status" value="1"/>
</dbReference>
<name>A0A8X6HM55_TRICU</name>
<dbReference type="PROSITE" id="PS50297">
    <property type="entry name" value="ANK_REP_REGION"/>
    <property type="match status" value="2"/>
</dbReference>
<keyword evidence="8" id="KW-0677">Repeat</keyword>
<organism evidence="13 14">
    <name type="scientific">Trichonephila clavata</name>
    <name type="common">Joro spider</name>
    <name type="synonym">Nephila clavata</name>
    <dbReference type="NCBI Taxonomy" id="2740835"/>
    <lineage>
        <taxon>Eukaryota</taxon>
        <taxon>Metazoa</taxon>
        <taxon>Ecdysozoa</taxon>
        <taxon>Arthropoda</taxon>
        <taxon>Chelicerata</taxon>
        <taxon>Arachnida</taxon>
        <taxon>Araneae</taxon>
        <taxon>Araneomorphae</taxon>
        <taxon>Entelegynae</taxon>
        <taxon>Araneoidea</taxon>
        <taxon>Nephilidae</taxon>
        <taxon>Trichonephila</taxon>
    </lineage>
</organism>
<evidence type="ECO:0000313" key="14">
    <source>
        <dbReference type="Proteomes" id="UP000887116"/>
    </source>
</evidence>
<feature type="repeat" description="ANK" evidence="12">
    <location>
        <begin position="33"/>
        <end position="65"/>
    </location>
</feature>
<dbReference type="Pfam" id="PF00023">
    <property type="entry name" value="Ank"/>
    <property type="match status" value="1"/>
</dbReference>